<dbReference type="EnsemblPlants" id="EMT30540">
    <property type="protein sequence ID" value="EMT30540"/>
    <property type="gene ID" value="F775_01639"/>
</dbReference>
<proteinExistence type="predicted"/>
<dbReference type="Pfam" id="PF07893">
    <property type="entry name" value="DUF1668"/>
    <property type="match status" value="1"/>
</dbReference>
<name>M8BZU4_AEGTA</name>
<dbReference type="PANTHER" id="PTHR33085:SF37">
    <property type="entry name" value="OS12G0139800 PROTEIN"/>
    <property type="match status" value="1"/>
</dbReference>
<reference evidence="2" key="1">
    <citation type="submission" date="2015-06" db="UniProtKB">
        <authorList>
            <consortium name="EnsemblPlants"/>
        </authorList>
    </citation>
    <scope>IDENTIFICATION</scope>
</reference>
<dbReference type="SUPFAM" id="SSF50965">
    <property type="entry name" value="Galactose oxidase, central domain"/>
    <property type="match status" value="1"/>
</dbReference>
<accession>M8BZU4</accession>
<dbReference type="InterPro" id="IPR011043">
    <property type="entry name" value="Gal_Oxase/kelch_b-propeller"/>
</dbReference>
<protein>
    <submittedName>
        <fullName evidence="2">Uncharacterized protein</fullName>
    </submittedName>
</protein>
<evidence type="ECO:0000256" key="1">
    <source>
        <dbReference type="SAM" id="MobiDB-lite"/>
    </source>
</evidence>
<dbReference type="PANTHER" id="PTHR33085">
    <property type="entry name" value="OS12G0113100 PROTEIN-RELATED"/>
    <property type="match status" value="1"/>
</dbReference>
<dbReference type="InterPro" id="IPR012871">
    <property type="entry name" value="DUF1668_ORYSA"/>
</dbReference>
<evidence type="ECO:0000313" key="2">
    <source>
        <dbReference type="EnsemblPlants" id="EMT30540"/>
    </source>
</evidence>
<sequence length="498" mass="54156">MGSASLTIEPSFRQTFIGEVRRVCTLGARPKARGIAAVRSSGSSKHQAEKGRRGRNRPWHGKEASALGKQRGPDGTARWCGHPVIVGAATTVVLLGPDSPPLNAAFWTLPPSLSSDSEQHIELFQEETTQILNQKGIGGTGGEGRNLSVYLAVCCRDWSVSQTKAPLYKVEIALSNSDDPSLLPGAEPAGRSGWIVGIGGNPGSTIIFDTKSGRMIRGPNLVARKWSPVVAVVGDMIYALTSTPDHVQEPNFVPLFEVLDLSKPDVIETAEGVLSLADTCTWMPLPYPLCFPCKLTPTDFRRPPMISVASSVVVEPYILISVSRPYNFTYAFDTSSGEWHQVEGEQLPFVGAAAPHGGGIFLAPSHKYGPIKAYCIRVSTSGKGGAIELSTTVIPVRNEEHEEINARGARYVHLDREHFALLSWQKDSGRYMSYDTKTDETYPRKLYLNLVTYRTGRCVLEGKTPEIVVSCQSEQAFRICSSPGFSDAPIAFTLSIYK</sequence>
<organism evidence="2">
    <name type="scientific">Aegilops tauschii</name>
    <name type="common">Tausch's goatgrass</name>
    <name type="synonym">Aegilops squarrosa</name>
    <dbReference type="NCBI Taxonomy" id="37682"/>
    <lineage>
        <taxon>Eukaryota</taxon>
        <taxon>Viridiplantae</taxon>
        <taxon>Streptophyta</taxon>
        <taxon>Embryophyta</taxon>
        <taxon>Tracheophyta</taxon>
        <taxon>Spermatophyta</taxon>
        <taxon>Magnoliopsida</taxon>
        <taxon>Liliopsida</taxon>
        <taxon>Poales</taxon>
        <taxon>Poaceae</taxon>
        <taxon>BOP clade</taxon>
        <taxon>Pooideae</taxon>
        <taxon>Triticodae</taxon>
        <taxon>Triticeae</taxon>
        <taxon>Triticinae</taxon>
        <taxon>Aegilops</taxon>
    </lineage>
</organism>
<dbReference type="AlphaFoldDB" id="M8BZU4"/>
<feature type="region of interest" description="Disordered" evidence="1">
    <location>
        <begin position="34"/>
        <end position="75"/>
    </location>
</feature>